<evidence type="ECO:0000313" key="2">
    <source>
        <dbReference type="EMBL" id="TEY62378.1"/>
    </source>
</evidence>
<dbReference type="Proteomes" id="UP000297299">
    <property type="component" value="Unassembled WGS sequence"/>
</dbReference>
<feature type="region of interest" description="Disordered" evidence="1">
    <location>
        <begin position="1"/>
        <end position="25"/>
    </location>
</feature>
<proteinExistence type="predicted"/>
<reference evidence="2 3" key="1">
    <citation type="submission" date="2017-11" db="EMBL/GenBank/DDBJ databases">
        <title>Comparative genomics of Botrytis spp.</title>
        <authorList>
            <person name="Valero-Jimenez C.A."/>
            <person name="Tapia P."/>
            <person name="Veloso J."/>
            <person name="Silva-Moreno E."/>
            <person name="Staats M."/>
            <person name="Valdes J.H."/>
            <person name="Van Kan J.A.L."/>
        </authorList>
    </citation>
    <scope>NUCLEOTIDE SEQUENCE [LARGE SCALE GENOMIC DNA]</scope>
    <source>
        <strain evidence="2 3">MUCL2830</strain>
    </source>
</reference>
<evidence type="ECO:0000256" key="1">
    <source>
        <dbReference type="SAM" id="MobiDB-lite"/>
    </source>
</evidence>
<name>A0A4Y8D1P2_9HELO</name>
<evidence type="ECO:0000313" key="3">
    <source>
        <dbReference type="Proteomes" id="UP000297299"/>
    </source>
</evidence>
<comment type="caution">
    <text evidence="2">The sequence shown here is derived from an EMBL/GenBank/DDBJ whole genome shotgun (WGS) entry which is preliminary data.</text>
</comment>
<keyword evidence="3" id="KW-1185">Reference proteome</keyword>
<sequence length="76" mass="8589">MRDVKFKHSREKKRKEEEPPGSPLPAFLAECSTTHTPSTAFLLESKGDIRISAQAYGGNRPFITYLLQIFNNPRAP</sequence>
<accession>A0A4Y8D1P2</accession>
<dbReference type="AlphaFoldDB" id="A0A4Y8D1P2"/>
<protein>
    <submittedName>
        <fullName evidence="2">Uncharacterized protein</fullName>
    </submittedName>
</protein>
<dbReference type="EMBL" id="PHWZ01000163">
    <property type="protein sequence ID" value="TEY62378.1"/>
    <property type="molecule type" value="Genomic_DNA"/>
</dbReference>
<organism evidence="2 3">
    <name type="scientific">Botryotinia calthae</name>
    <dbReference type="NCBI Taxonomy" id="38488"/>
    <lineage>
        <taxon>Eukaryota</taxon>
        <taxon>Fungi</taxon>
        <taxon>Dikarya</taxon>
        <taxon>Ascomycota</taxon>
        <taxon>Pezizomycotina</taxon>
        <taxon>Leotiomycetes</taxon>
        <taxon>Helotiales</taxon>
        <taxon>Sclerotiniaceae</taxon>
        <taxon>Botryotinia</taxon>
    </lineage>
</organism>
<gene>
    <name evidence="2" type="ORF">BOTCAL_0163g00210</name>
</gene>